<dbReference type="PANTHER" id="PTHR30461:SF2">
    <property type="entry name" value="SERINE RECOMBINASE PINE-RELATED"/>
    <property type="match status" value="1"/>
</dbReference>
<dbReference type="InterPro" id="IPR038109">
    <property type="entry name" value="DNA_bind_recomb_sf"/>
</dbReference>
<dbReference type="InterPro" id="IPR011109">
    <property type="entry name" value="DNA_bind_recombinase_dom"/>
</dbReference>
<reference evidence="4 5" key="1">
    <citation type="submission" date="2020-02" db="EMBL/GenBank/DDBJ databases">
        <title>Acidophilic actinobacteria isolated from forest soil.</title>
        <authorList>
            <person name="Golinska P."/>
        </authorList>
    </citation>
    <scope>NUCLEOTIDE SEQUENCE [LARGE SCALE GENOMIC DNA]</scope>
    <source>
        <strain evidence="4 5">NL8</strain>
    </source>
</reference>
<name>A0ABS5KUD4_9ACTN</name>
<evidence type="ECO:0000313" key="5">
    <source>
        <dbReference type="Proteomes" id="UP000730482"/>
    </source>
</evidence>
<evidence type="ECO:0000313" key="4">
    <source>
        <dbReference type="EMBL" id="MBS2549650.1"/>
    </source>
</evidence>
<sequence>MVVVGEACDEDVSASTVSPADRPKLGAWMRRPDEFDAFIFWRQDRAVRSMSDMADLCRWARDHGKRLLFTEGGIPEVDLTSPTSEFMVMAFAFAAQMEAQAIKDRVNSWYGYARSTDRWTGGAAPFGYRTVPHPDGGKTLEVDPETAQLVREAAERVLKGDSLNEIVQDWNKRGIPTNTARTRLAKGKAPRETFWSGFTLGRVLRSEGLLGRKQETVRDENGKKVGMKSILVKGSYVQIAEPVVPLEVWHRVSKVLNQRATTRERSLETSALLGVVFCGACGRPLYQNRSKAKRPDGTAGKEYRYYRCIGGNGNRGCPRVRFRGDDSNGLEALVEMLFLSKVGPVEVHRRRHVEGEDHSAELDSVNRRIRRLRDDRESGLYDGEDDEAEYSETMRWLMSERKRLEAMPTREATVVSEPTGETYAEVWSRLDTEGRRRFLIDTGVRCEIGSVEGARRQPLIADAGEAEETANRPLLNLMLPEDLEQRVQAWMDGHTLPEVTTRTSVLLDPEILSRFTNVEL</sequence>
<dbReference type="SUPFAM" id="SSF53041">
    <property type="entry name" value="Resolvase-like"/>
    <property type="match status" value="1"/>
</dbReference>
<dbReference type="SMART" id="SM00857">
    <property type="entry name" value="Resolvase"/>
    <property type="match status" value="1"/>
</dbReference>
<dbReference type="InterPro" id="IPR025827">
    <property type="entry name" value="Zn_ribbon_recom_dom"/>
</dbReference>
<protein>
    <submittedName>
        <fullName evidence="4">Recombinase family protein</fullName>
    </submittedName>
</protein>
<dbReference type="PROSITE" id="PS51737">
    <property type="entry name" value="RECOMBINASE_DNA_BIND"/>
    <property type="match status" value="1"/>
</dbReference>
<dbReference type="EMBL" id="JAAFYZ010000078">
    <property type="protein sequence ID" value="MBS2549650.1"/>
    <property type="molecule type" value="Genomic_DNA"/>
</dbReference>
<dbReference type="InterPro" id="IPR036162">
    <property type="entry name" value="Resolvase-like_N_sf"/>
</dbReference>
<dbReference type="InterPro" id="IPR006119">
    <property type="entry name" value="Resolv_N"/>
</dbReference>
<evidence type="ECO:0000259" key="3">
    <source>
        <dbReference type="PROSITE" id="PS51737"/>
    </source>
</evidence>
<evidence type="ECO:0000256" key="2">
    <source>
        <dbReference type="ARBA" id="ARBA00023172"/>
    </source>
</evidence>
<dbReference type="Gene3D" id="3.40.50.1390">
    <property type="entry name" value="Resolvase, N-terminal catalytic domain"/>
    <property type="match status" value="1"/>
</dbReference>
<accession>A0ABS5KUD4</accession>
<keyword evidence="5" id="KW-1185">Reference proteome</keyword>
<dbReference type="Gene3D" id="3.90.1750.20">
    <property type="entry name" value="Putative Large Serine Recombinase, Chain B, Domain 2"/>
    <property type="match status" value="1"/>
</dbReference>
<dbReference type="InterPro" id="IPR050639">
    <property type="entry name" value="SSR_resolvase"/>
</dbReference>
<dbReference type="Pfam" id="PF07508">
    <property type="entry name" value="Recombinase"/>
    <property type="match status" value="1"/>
</dbReference>
<dbReference type="PANTHER" id="PTHR30461">
    <property type="entry name" value="DNA-INVERTASE FROM LAMBDOID PROPHAGE"/>
    <property type="match status" value="1"/>
</dbReference>
<proteinExistence type="predicted"/>
<dbReference type="Proteomes" id="UP000730482">
    <property type="component" value="Unassembled WGS sequence"/>
</dbReference>
<dbReference type="Pfam" id="PF13408">
    <property type="entry name" value="Zn_ribbon_recom"/>
    <property type="match status" value="1"/>
</dbReference>
<comment type="caution">
    <text evidence="4">The sequence shown here is derived from an EMBL/GenBank/DDBJ whole genome shotgun (WGS) entry which is preliminary data.</text>
</comment>
<gene>
    <name evidence="4" type="ORF">KGQ19_22560</name>
</gene>
<dbReference type="Pfam" id="PF00239">
    <property type="entry name" value="Resolvase"/>
    <property type="match status" value="1"/>
</dbReference>
<feature type="domain" description="Recombinase" evidence="3">
    <location>
        <begin position="125"/>
        <end position="262"/>
    </location>
</feature>
<organism evidence="4 5">
    <name type="scientific">Catenulispora pinistramenti</name>
    <dbReference type="NCBI Taxonomy" id="2705254"/>
    <lineage>
        <taxon>Bacteria</taxon>
        <taxon>Bacillati</taxon>
        <taxon>Actinomycetota</taxon>
        <taxon>Actinomycetes</taxon>
        <taxon>Catenulisporales</taxon>
        <taxon>Catenulisporaceae</taxon>
        <taxon>Catenulispora</taxon>
    </lineage>
</organism>
<evidence type="ECO:0000256" key="1">
    <source>
        <dbReference type="ARBA" id="ARBA00023125"/>
    </source>
</evidence>
<keyword evidence="2" id="KW-0233">DNA recombination</keyword>
<keyword evidence="1" id="KW-0238">DNA-binding</keyword>